<keyword evidence="1" id="KW-0472">Membrane</keyword>
<dbReference type="EMBL" id="VCKZ01000035">
    <property type="protein sequence ID" value="TMR40987.1"/>
    <property type="molecule type" value="Genomic_DNA"/>
</dbReference>
<gene>
    <name evidence="2" type="ORF">ETD96_07830</name>
</gene>
<feature type="transmembrane region" description="Helical" evidence="1">
    <location>
        <begin position="20"/>
        <end position="39"/>
    </location>
</feature>
<organism evidence="2 3">
    <name type="scientific">Actinomadura geliboluensis</name>
    <dbReference type="NCBI Taxonomy" id="882440"/>
    <lineage>
        <taxon>Bacteria</taxon>
        <taxon>Bacillati</taxon>
        <taxon>Actinomycetota</taxon>
        <taxon>Actinomycetes</taxon>
        <taxon>Streptosporangiales</taxon>
        <taxon>Thermomonosporaceae</taxon>
        <taxon>Actinomadura</taxon>
    </lineage>
</organism>
<reference evidence="2 3" key="1">
    <citation type="submission" date="2019-05" db="EMBL/GenBank/DDBJ databases">
        <title>Draft genome sequence of Actinomadura geliboluensis A8036.</title>
        <authorList>
            <person name="Saricaoglu S."/>
            <person name="Isik K."/>
        </authorList>
    </citation>
    <scope>NUCLEOTIDE SEQUENCE [LARGE SCALE GENOMIC DNA]</scope>
    <source>
        <strain evidence="2 3">A8036</strain>
    </source>
</reference>
<keyword evidence="3" id="KW-1185">Reference proteome</keyword>
<evidence type="ECO:0000313" key="2">
    <source>
        <dbReference type="EMBL" id="TMR40987.1"/>
    </source>
</evidence>
<dbReference type="Proteomes" id="UP000305238">
    <property type="component" value="Unassembled WGS sequence"/>
</dbReference>
<accession>A0A5S4H792</accession>
<dbReference type="RefSeq" id="WP_138635620.1">
    <property type="nucleotide sequence ID" value="NZ_JASWDG010000028.1"/>
</dbReference>
<proteinExistence type="predicted"/>
<dbReference type="AlphaFoldDB" id="A0A5S4H792"/>
<sequence length="67" mass="6711">MAQRPNSDQGPALLTIRSALIFLLAALVAVAVCLLTYATRRSVPEALIAGGAAGGAAIGLFNSVISS</sequence>
<evidence type="ECO:0000313" key="3">
    <source>
        <dbReference type="Proteomes" id="UP000305238"/>
    </source>
</evidence>
<comment type="caution">
    <text evidence="2">The sequence shown here is derived from an EMBL/GenBank/DDBJ whole genome shotgun (WGS) entry which is preliminary data.</text>
</comment>
<evidence type="ECO:0000256" key="1">
    <source>
        <dbReference type="SAM" id="Phobius"/>
    </source>
</evidence>
<name>A0A5S4H792_9ACTN</name>
<protein>
    <submittedName>
        <fullName evidence="2">Uncharacterized protein</fullName>
    </submittedName>
</protein>
<feature type="transmembrane region" description="Helical" evidence="1">
    <location>
        <begin position="46"/>
        <end position="65"/>
    </location>
</feature>
<keyword evidence="1" id="KW-0812">Transmembrane</keyword>
<keyword evidence="1" id="KW-1133">Transmembrane helix</keyword>